<evidence type="ECO:0000313" key="1">
    <source>
        <dbReference type="EMBL" id="KAI0290432.1"/>
    </source>
</evidence>
<gene>
    <name evidence="1" type="ORF">B0F90DRAFT_1825080</name>
</gene>
<proteinExistence type="predicted"/>
<comment type="caution">
    <text evidence="1">The sequence shown here is derived from an EMBL/GenBank/DDBJ whole genome shotgun (WGS) entry which is preliminary data.</text>
</comment>
<dbReference type="Proteomes" id="UP001203297">
    <property type="component" value="Unassembled WGS sequence"/>
</dbReference>
<evidence type="ECO:0000313" key="2">
    <source>
        <dbReference type="Proteomes" id="UP001203297"/>
    </source>
</evidence>
<reference evidence="1" key="1">
    <citation type="journal article" date="2022" name="New Phytol.">
        <title>Evolutionary transition to the ectomycorrhizal habit in the genomes of a hyperdiverse lineage of mushroom-forming fungi.</title>
        <authorList>
            <person name="Looney B."/>
            <person name="Miyauchi S."/>
            <person name="Morin E."/>
            <person name="Drula E."/>
            <person name="Courty P.E."/>
            <person name="Kohler A."/>
            <person name="Kuo A."/>
            <person name="LaButti K."/>
            <person name="Pangilinan J."/>
            <person name="Lipzen A."/>
            <person name="Riley R."/>
            <person name="Andreopoulos W."/>
            <person name="He G."/>
            <person name="Johnson J."/>
            <person name="Nolan M."/>
            <person name="Tritt A."/>
            <person name="Barry K.W."/>
            <person name="Grigoriev I.V."/>
            <person name="Nagy L.G."/>
            <person name="Hibbett D."/>
            <person name="Henrissat B."/>
            <person name="Matheny P.B."/>
            <person name="Labbe J."/>
            <person name="Martin F.M."/>
        </authorList>
    </citation>
    <scope>NUCLEOTIDE SEQUENCE</scope>
    <source>
        <strain evidence="1">BPL690</strain>
    </source>
</reference>
<name>A0AAD4LWQ1_9AGAM</name>
<dbReference type="EMBL" id="WTXG01000222">
    <property type="protein sequence ID" value="KAI0290432.1"/>
    <property type="molecule type" value="Genomic_DNA"/>
</dbReference>
<keyword evidence="2" id="KW-1185">Reference proteome</keyword>
<sequence>MSFIGAIITTAYAFHSSRVFPHSLPVHAFPEPRRAFWFPVEIILVILEAGYYTHDLQQDTQFLLSACLVSRTWLLPSQMLLFRHVIIRSQLSFKAFYNTLSSHATRGHDLARQVRSLKAVLDPEQPGCLRPRSFVQAVVSLSPNLIEIDLACYPLSKPTPSSYQQRQGKQNKQISVFDEEALDKLRSGPSITSLRLANWSSDRLLLEKLLSIYGNSLRTLSLRGTTNSNPNSNSIPTTPIPLSSPLPTPLHSLHLTLEPPLTPSLHEWLTNCSHTNDQRTRPRIHALEFTRQPEFDTLAALLAAHGETLMTLALPTLTTASAALVASYTRRGRLQALRTEHPYSTLPPPLPSSSSSCTTALHGSGLRHAALALGPALSLVRKEMRAGAGAGVGTGTGSDNCGSGRLESLSVMLWRGEDEEERENVSALKVLCAQLGIRLELEWEVKSFRERFGFWAAPGGVVF</sequence>
<protein>
    <submittedName>
        <fullName evidence="1">Uncharacterized protein</fullName>
    </submittedName>
</protein>
<accession>A0AAD4LWQ1</accession>
<dbReference type="AlphaFoldDB" id="A0AAD4LWQ1"/>
<organism evidence="1 2">
    <name type="scientific">Multifurca ochricompacta</name>
    <dbReference type="NCBI Taxonomy" id="376703"/>
    <lineage>
        <taxon>Eukaryota</taxon>
        <taxon>Fungi</taxon>
        <taxon>Dikarya</taxon>
        <taxon>Basidiomycota</taxon>
        <taxon>Agaricomycotina</taxon>
        <taxon>Agaricomycetes</taxon>
        <taxon>Russulales</taxon>
        <taxon>Russulaceae</taxon>
        <taxon>Multifurca</taxon>
    </lineage>
</organism>